<gene>
    <name evidence="8" type="ORF">F1D05_05275</name>
</gene>
<comment type="similarity">
    <text evidence="1">Belongs to the sigma-70 factor family. ECF subfamily.</text>
</comment>
<dbReference type="CDD" id="cd06171">
    <property type="entry name" value="Sigma70_r4"/>
    <property type="match status" value="1"/>
</dbReference>
<organism evidence="8 9">
    <name type="scientific">Kribbella qitaiheensis</name>
    <dbReference type="NCBI Taxonomy" id="1544730"/>
    <lineage>
        <taxon>Bacteria</taxon>
        <taxon>Bacillati</taxon>
        <taxon>Actinomycetota</taxon>
        <taxon>Actinomycetes</taxon>
        <taxon>Propionibacteriales</taxon>
        <taxon>Kribbellaceae</taxon>
        <taxon>Kribbella</taxon>
    </lineage>
</organism>
<dbReference type="InterPro" id="IPR013325">
    <property type="entry name" value="RNA_pol_sigma_r2"/>
</dbReference>
<evidence type="ECO:0000256" key="2">
    <source>
        <dbReference type="ARBA" id="ARBA00023015"/>
    </source>
</evidence>
<keyword evidence="4" id="KW-0238">DNA-binding</keyword>
<dbReference type="GO" id="GO:0016987">
    <property type="term" value="F:sigma factor activity"/>
    <property type="evidence" value="ECO:0007669"/>
    <property type="project" value="UniProtKB-KW"/>
</dbReference>
<dbReference type="InterPro" id="IPR013249">
    <property type="entry name" value="RNA_pol_sigma70_r4_t2"/>
</dbReference>
<dbReference type="InterPro" id="IPR039425">
    <property type="entry name" value="RNA_pol_sigma-70-like"/>
</dbReference>
<evidence type="ECO:0000256" key="1">
    <source>
        <dbReference type="ARBA" id="ARBA00010641"/>
    </source>
</evidence>
<evidence type="ECO:0000313" key="8">
    <source>
        <dbReference type="EMBL" id="QNE17438.1"/>
    </source>
</evidence>
<dbReference type="InterPro" id="IPR036388">
    <property type="entry name" value="WH-like_DNA-bd_sf"/>
</dbReference>
<reference evidence="9" key="1">
    <citation type="submission" date="2019-09" db="EMBL/GenBank/DDBJ databases">
        <title>Antimicrobial potential of Antarctic Bacteria.</title>
        <authorList>
            <person name="Benaud N."/>
            <person name="Edwards R.J."/>
            <person name="Ferrari B.C."/>
        </authorList>
    </citation>
    <scope>NUCLEOTIDE SEQUENCE [LARGE SCALE GENOMIC DNA]</scope>
    <source>
        <strain evidence="9">SPB151</strain>
    </source>
</reference>
<feature type="domain" description="RNA polymerase sigma-70 region 2" evidence="6">
    <location>
        <begin position="17"/>
        <end position="80"/>
    </location>
</feature>
<evidence type="ECO:0000256" key="4">
    <source>
        <dbReference type="ARBA" id="ARBA00023125"/>
    </source>
</evidence>
<dbReference type="InterPro" id="IPR014325">
    <property type="entry name" value="RNA_pol_sigma-E_actinobac"/>
</dbReference>
<dbReference type="Pfam" id="PF04542">
    <property type="entry name" value="Sigma70_r2"/>
    <property type="match status" value="1"/>
</dbReference>
<keyword evidence="9" id="KW-1185">Reference proteome</keyword>
<proteinExistence type="inferred from homology"/>
<dbReference type="SUPFAM" id="SSF88946">
    <property type="entry name" value="Sigma2 domain of RNA polymerase sigma factors"/>
    <property type="match status" value="1"/>
</dbReference>
<keyword evidence="5" id="KW-0804">Transcription</keyword>
<dbReference type="GO" id="GO:0006352">
    <property type="term" value="P:DNA-templated transcription initiation"/>
    <property type="evidence" value="ECO:0007669"/>
    <property type="project" value="InterPro"/>
</dbReference>
<dbReference type="GO" id="GO:0003677">
    <property type="term" value="F:DNA binding"/>
    <property type="evidence" value="ECO:0007669"/>
    <property type="project" value="UniProtKB-KW"/>
</dbReference>
<dbReference type="Pfam" id="PF08281">
    <property type="entry name" value="Sigma70_r4_2"/>
    <property type="match status" value="1"/>
</dbReference>
<dbReference type="EMBL" id="CP043661">
    <property type="protein sequence ID" value="QNE17438.1"/>
    <property type="molecule type" value="Genomic_DNA"/>
</dbReference>
<protein>
    <submittedName>
        <fullName evidence="8">SigE family RNA polymerase sigma factor</fullName>
    </submittedName>
</protein>
<accession>A0A7G6WTX3</accession>
<evidence type="ECO:0000256" key="5">
    <source>
        <dbReference type="ARBA" id="ARBA00023163"/>
    </source>
</evidence>
<evidence type="ECO:0000259" key="7">
    <source>
        <dbReference type="Pfam" id="PF08281"/>
    </source>
</evidence>
<dbReference type="AlphaFoldDB" id="A0A7G6WTX3"/>
<dbReference type="InterPro" id="IPR014284">
    <property type="entry name" value="RNA_pol_sigma-70_dom"/>
</dbReference>
<evidence type="ECO:0000313" key="9">
    <source>
        <dbReference type="Proteomes" id="UP000515563"/>
    </source>
</evidence>
<reference evidence="8 9" key="2">
    <citation type="journal article" date="2020" name="Microbiol. Resour. Announc.">
        <title>Antarctic desert soil bacteria exhibit high novel natural product potential, evaluated through long-read genome sequencing and comparative genomics.</title>
        <authorList>
            <person name="Benaud N."/>
            <person name="Edwards R.J."/>
            <person name="Amos T.G."/>
            <person name="D'Agostino P.M."/>
            <person name="Gutierrez-Chavez C."/>
            <person name="Montgomery K."/>
            <person name="Nicetic I."/>
            <person name="Ferrari B.C."/>
        </authorList>
    </citation>
    <scope>NUCLEOTIDE SEQUENCE [LARGE SCALE GENOMIC DNA]</scope>
    <source>
        <strain evidence="8 9">SPB151</strain>
    </source>
</reference>
<dbReference type="Proteomes" id="UP000515563">
    <property type="component" value="Chromosome"/>
</dbReference>
<sequence length="173" mass="19378">MATDRDKEFTSYVHSDRGRMIRLARLLATGDVHWAEDLVQTALTKLYLKWGAVRPEVGAARYADKILVNVFIDEKRRFWRHRETLTEELAEAGPPAGSGSGAEDRLTILAALAELPKRQRAAVVLRFFADLDVATVAELMTCSQGTVKSQTARGLDTLRDLMTEPLDTLEHVR</sequence>
<dbReference type="InterPro" id="IPR007627">
    <property type="entry name" value="RNA_pol_sigma70_r2"/>
</dbReference>
<dbReference type="PANTHER" id="PTHR43133:SF50">
    <property type="entry name" value="ECF RNA POLYMERASE SIGMA FACTOR SIGM"/>
    <property type="match status" value="1"/>
</dbReference>
<evidence type="ECO:0000259" key="6">
    <source>
        <dbReference type="Pfam" id="PF04542"/>
    </source>
</evidence>
<dbReference type="NCBIfam" id="TIGR02983">
    <property type="entry name" value="SigE-fam_strep"/>
    <property type="match status" value="1"/>
</dbReference>
<evidence type="ECO:0000256" key="3">
    <source>
        <dbReference type="ARBA" id="ARBA00023082"/>
    </source>
</evidence>
<keyword evidence="3" id="KW-0731">Sigma factor</keyword>
<dbReference type="KEGG" id="kqi:F1D05_05275"/>
<dbReference type="Gene3D" id="1.10.1740.10">
    <property type="match status" value="1"/>
</dbReference>
<dbReference type="Gene3D" id="1.10.10.10">
    <property type="entry name" value="Winged helix-like DNA-binding domain superfamily/Winged helix DNA-binding domain"/>
    <property type="match status" value="1"/>
</dbReference>
<dbReference type="InterPro" id="IPR013324">
    <property type="entry name" value="RNA_pol_sigma_r3/r4-like"/>
</dbReference>
<feature type="domain" description="RNA polymerase sigma factor 70 region 4 type 2" evidence="7">
    <location>
        <begin position="107"/>
        <end position="157"/>
    </location>
</feature>
<dbReference type="NCBIfam" id="TIGR02937">
    <property type="entry name" value="sigma70-ECF"/>
    <property type="match status" value="1"/>
</dbReference>
<dbReference type="SUPFAM" id="SSF88659">
    <property type="entry name" value="Sigma3 and sigma4 domains of RNA polymerase sigma factors"/>
    <property type="match status" value="1"/>
</dbReference>
<dbReference type="PANTHER" id="PTHR43133">
    <property type="entry name" value="RNA POLYMERASE ECF-TYPE SIGMA FACTO"/>
    <property type="match status" value="1"/>
</dbReference>
<dbReference type="RefSeq" id="WP_185446269.1">
    <property type="nucleotide sequence ID" value="NZ_CP043661.1"/>
</dbReference>
<keyword evidence="2" id="KW-0805">Transcription regulation</keyword>
<name>A0A7G6WTX3_9ACTN</name>